<name>A0A3E2TM47_9FIRM</name>
<dbReference type="AlphaFoldDB" id="A0A3E2TM47"/>
<dbReference type="SMART" id="SM00387">
    <property type="entry name" value="HATPase_c"/>
    <property type="match status" value="1"/>
</dbReference>
<evidence type="ECO:0000313" key="15">
    <source>
        <dbReference type="EMBL" id="RGB78940.1"/>
    </source>
</evidence>
<dbReference type="PANTHER" id="PTHR45569">
    <property type="entry name" value="SENSOR PROTEIN KDPD"/>
    <property type="match status" value="1"/>
</dbReference>
<dbReference type="PROSITE" id="PS50109">
    <property type="entry name" value="HIS_KIN"/>
    <property type="match status" value="1"/>
</dbReference>
<feature type="transmembrane region" description="Helical" evidence="13">
    <location>
        <begin position="60"/>
        <end position="79"/>
    </location>
</feature>
<keyword evidence="4" id="KW-0597">Phosphoprotein</keyword>
<dbReference type="CDD" id="cd00082">
    <property type="entry name" value="HisKA"/>
    <property type="match status" value="1"/>
</dbReference>
<dbReference type="Pfam" id="PF02518">
    <property type="entry name" value="HATPase_c"/>
    <property type="match status" value="1"/>
</dbReference>
<evidence type="ECO:0000256" key="2">
    <source>
        <dbReference type="ARBA" id="ARBA00004141"/>
    </source>
</evidence>
<dbReference type="Gene3D" id="1.10.287.130">
    <property type="match status" value="1"/>
</dbReference>
<keyword evidence="10 13" id="KW-1133">Transmembrane helix</keyword>
<comment type="caution">
    <text evidence="15">The sequence shown here is derived from an EMBL/GenBank/DDBJ whole genome shotgun (WGS) entry which is preliminary data.</text>
</comment>
<protein>
    <recommendedName>
        <fullName evidence="3">histidine kinase</fullName>
        <ecNumber evidence="3">2.7.13.3</ecNumber>
    </recommendedName>
</protein>
<dbReference type="Proteomes" id="UP000260773">
    <property type="component" value="Unassembled WGS sequence"/>
</dbReference>
<dbReference type="Gene3D" id="1.20.120.620">
    <property type="entry name" value="Backbone structure of the membrane domain of e. Coli histidine kinase receptor kdpd"/>
    <property type="match status" value="1"/>
</dbReference>
<dbReference type="InterPro" id="IPR005467">
    <property type="entry name" value="His_kinase_dom"/>
</dbReference>
<dbReference type="InterPro" id="IPR003661">
    <property type="entry name" value="HisK_dim/P_dom"/>
</dbReference>
<evidence type="ECO:0000256" key="11">
    <source>
        <dbReference type="ARBA" id="ARBA00023012"/>
    </source>
</evidence>
<proteinExistence type="predicted"/>
<dbReference type="PRINTS" id="PR00344">
    <property type="entry name" value="BCTRLSENSOR"/>
</dbReference>
<accession>A0A3E2TM47</accession>
<dbReference type="Pfam" id="PF13493">
    <property type="entry name" value="DUF4118"/>
    <property type="match status" value="1"/>
</dbReference>
<feature type="domain" description="Histidine kinase" evidence="14">
    <location>
        <begin position="131"/>
        <end position="352"/>
    </location>
</feature>
<evidence type="ECO:0000313" key="16">
    <source>
        <dbReference type="Proteomes" id="UP000260773"/>
    </source>
</evidence>
<comment type="subcellular location">
    <subcellularLocation>
        <location evidence="2">Membrane</location>
        <topology evidence="2">Multi-pass membrane protein</topology>
    </subcellularLocation>
</comment>
<dbReference type="PANTHER" id="PTHR45569:SF1">
    <property type="entry name" value="SENSOR PROTEIN KDPD"/>
    <property type="match status" value="1"/>
</dbReference>
<evidence type="ECO:0000256" key="6">
    <source>
        <dbReference type="ARBA" id="ARBA00022692"/>
    </source>
</evidence>
<keyword evidence="5" id="KW-0808">Transferase</keyword>
<evidence type="ECO:0000256" key="3">
    <source>
        <dbReference type="ARBA" id="ARBA00012438"/>
    </source>
</evidence>
<feature type="transmembrane region" description="Helical" evidence="13">
    <location>
        <begin position="35"/>
        <end position="53"/>
    </location>
</feature>
<dbReference type="GO" id="GO:0005886">
    <property type="term" value="C:plasma membrane"/>
    <property type="evidence" value="ECO:0007669"/>
    <property type="project" value="TreeGrafter"/>
</dbReference>
<dbReference type="SMART" id="SM00388">
    <property type="entry name" value="HisKA"/>
    <property type="match status" value="1"/>
</dbReference>
<dbReference type="SUPFAM" id="SSF47384">
    <property type="entry name" value="Homodimeric domain of signal transducing histidine kinase"/>
    <property type="match status" value="1"/>
</dbReference>
<evidence type="ECO:0000256" key="10">
    <source>
        <dbReference type="ARBA" id="ARBA00022989"/>
    </source>
</evidence>
<dbReference type="InterPro" id="IPR036890">
    <property type="entry name" value="HATPase_C_sf"/>
</dbReference>
<keyword evidence="6 13" id="KW-0812">Transmembrane</keyword>
<dbReference type="RefSeq" id="WP_015514494.1">
    <property type="nucleotide sequence ID" value="NZ_JAQDKA010000010.1"/>
</dbReference>
<dbReference type="Pfam" id="PF00512">
    <property type="entry name" value="HisKA"/>
    <property type="match status" value="1"/>
</dbReference>
<dbReference type="InterPro" id="IPR004358">
    <property type="entry name" value="Sig_transdc_His_kin-like_C"/>
</dbReference>
<feature type="transmembrane region" description="Helical" evidence="13">
    <location>
        <begin position="12"/>
        <end position="29"/>
    </location>
</feature>
<evidence type="ECO:0000256" key="13">
    <source>
        <dbReference type="SAM" id="Phobius"/>
    </source>
</evidence>
<evidence type="ECO:0000256" key="8">
    <source>
        <dbReference type="ARBA" id="ARBA00022777"/>
    </source>
</evidence>
<keyword evidence="9" id="KW-0067">ATP-binding</keyword>
<evidence type="ECO:0000256" key="12">
    <source>
        <dbReference type="ARBA" id="ARBA00023136"/>
    </source>
</evidence>
<keyword evidence="7" id="KW-0547">Nucleotide-binding</keyword>
<dbReference type="InterPro" id="IPR003594">
    <property type="entry name" value="HATPase_dom"/>
</dbReference>
<sequence>MKKKRHHLWKNIMIMAAVFLVASGSSIILQKTGVYEHITAIFIFAVFLTSILTDGYIYGIVSALVGTLAVNYAYTYPFYALNFRFQGNMVSAVVMMAIAVLTGMLTTQVKTHEAIKAESEKERMRANLLRAVSHDIRTPLTTIYGASTTLLESGDNYTKEQRIKILKGIQEDSDWLVRMVENLLSITRIDEGRIKIIKTPTVLDELIDSVMVKFHKRYPQQEVHLDLPEDIIVIPMDAILIEQVIFNLLENAVLHADGMTELILKVFVLGQQVVFEVSDDGCGIEKERLSGIFNGSYHLFEDKASSADSQKHNSGIGLSVCQTIIKAHDGVIAAENNAKGGAVFRFSLNREETSESE</sequence>
<feature type="transmembrane region" description="Helical" evidence="13">
    <location>
        <begin position="85"/>
        <end position="106"/>
    </location>
</feature>
<dbReference type="InterPro" id="IPR025201">
    <property type="entry name" value="KdpD_TM"/>
</dbReference>
<gene>
    <name evidence="15" type="ORF">DW070_10915</name>
</gene>
<keyword evidence="8" id="KW-0418">Kinase</keyword>
<organism evidence="15 16">
    <name type="scientific">Coprococcus catus</name>
    <dbReference type="NCBI Taxonomy" id="116085"/>
    <lineage>
        <taxon>Bacteria</taxon>
        <taxon>Bacillati</taxon>
        <taxon>Bacillota</taxon>
        <taxon>Clostridia</taxon>
        <taxon>Lachnospirales</taxon>
        <taxon>Lachnospiraceae</taxon>
        <taxon>Coprococcus</taxon>
    </lineage>
</organism>
<dbReference type="InterPro" id="IPR036097">
    <property type="entry name" value="HisK_dim/P_sf"/>
</dbReference>
<dbReference type="SUPFAM" id="SSF55874">
    <property type="entry name" value="ATPase domain of HSP90 chaperone/DNA topoisomerase II/histidine kinase"/>
    <property type="match status" value="1"/>
</dbReference>
<reference evidence="15 16" key="1">
    <citation type="submission" date="2018-08" db="EMBL/GenBank/DDBJ databases">
        <title>A genome reference for cultivated species of the human gut microbiota.</title>
        <authorList>
            <person name="Zou Y."/>
            <person name="Xue W."/>
            <person name="Luo G."/>
        </authorList>
    </citation>
    <scope>NUCLEOTIDE SEQUENCE [LARGE SCALE GENOMIC DNA]</scope>
    <source>
        <strain evidence="15 16">AF45-17</strain>
    </source>
</reference>
<evidence type="ECO:0000256" key="7">
    <source>
        <dbReference type="ARBA" id="ARBA00022741"/>
    </source>
</evidence>
<evidence type="ECO:0000256" key="4">
    <source>
        <dbReference type="ARBA" id="ARBA00022553"/>
    </source>
</evidence>
<evidence type="ECO:0000256" key="1">
    <source>
        <dbReference type="ARBA" id="ARBA00000085"/>
    </source>
</evidence>
<evidence type="ECO:0000256" key="5">
    <source>
        <dbReference type="ARBA" id="ARBA00022679"/>
    </source>
</evidence>
<comment type="catalytic activity">
    <reaction evidence="1">
        <text>ATP + protein L-histidine = ADP + protein N-phospho-L-histidine.</text>
        <dbReference type="EC" id="2.7.13.3"/>
    </reaction>
</comment>
<dbReference type="Gene3D" id="3.30.565.10">
    <property type="entry name" value="Histidine kinase-like ATPase, C-terminal domain"/>
    <property type="match status" value="1"/>
</dbReference>
<evidence type="ECO:0000259" key="14">
    <source>
        <dbReference type="PROSITE" id="PS50109"/>
    </source>
</evidence>
<dbReference type="InterPro" id="IPR052023">
    <property type="entry name" value="Histidine_kinase_KdpD"/>
</dbReference>
<dbReference type="EC" id="2.7.13.3" evidence="3"/>
<dbReference type="GO" id="GO:0005524">
    <property type="term" value="F:ATP binding"/>
    <property type="evidence" value="ECO:0007669"/>
    <property type="project" value="UniProtKB-KW"/>
</dbReference>
<dbReference type="GO" id="GO:0000155">
    <property type="term" value="F:phosphorelay sensor kinase activity"/>
    <property type="evidence" value="ECO:0007669"/>
    <property type="project" value="InterPro"/>
</dbReference>
<evidence type="ECO:0000256" key="9">
    <source>
        <dbReference type="ARBA" id="ARBA00022840"/>
    </source>
</evidence>
<keyword evidence="12 13" id="KW-0472">Membrane</keyword>
<dbReference type="InterPro" id="IPR038318">
    <property type="entry name" value="KdpD_sf"/>
</dbReference>
<dbReference type="EMBL" id="QVEP01000027">
    <property type="protein sequence ID" value="RGB78940.1"/>
    <property type="molecule type" value="Genomic_DNA"/>
</dbReference>
<keyword evidence="11" id="KW-0902">Two-component regulatory system</keyword>